<name>A0A1H7AM05_9FIRM</name>
<evidence type="ECO:0000313" key="2">
    <source>
        <dbReference type="Proteomes" id="UP000199662"/>
    </source>
</evidence>
<accession>A0A1H7AM05</accession>
<gene>
    <name evidence="1" type="ORF">SAMN05660742_1134</name>
</gene>
<proteinExistence type="predicted"/>
<dbReference type="Proteomes" id="UP000199662">
    <property type="component" value="Unassembled WGS sequence"/>
</dbReference>
<evidence type="ECO:0000313" key="1">
    <source>
        <dbReference type="EMBL" id="SEJ65946.1"/>
    </source>
</evidence>
<dbReference type="STRING" id="84035.SAMN05660742_1134"/>
<organism evidence="1 2">
    <name type="scientific">Propionispira arboris</name>
    <dbReference type="NCBI Taxonomy" id="84035"/>
    <lineage>
        <taxon>Bacteria</taxon>
        <taxon>Bacillati</taxon>
        <taxon>Bacillota</taxon>
        <taxon>Negativicutes</taxon>
        <taxon>Selenomonadales</taxon>
        <taxon>Selenomonadaceae</taxon>
        <taxon>Propionispira</taxon>
    </lineage>
</organism>
<reference evidence="2" key="1">
    <citation type="submission" date="2016-10" db="EMBL/GenBank/DDBJ databases">
        <authorList>
            <person name="Varghese N."/>
            <person name="Submissions S."/>
        </authorList>
    </citation>
    <scope>NUCLEOTIDE SEQUENCE [LARGE SCALE GENOMIC DNA]</scope>
    <source>
        <strain evidence="2">DSM 2179</strain>
    </source>
</reference>
<dbReference type="EMBL" id="FNZK01000013">
    <property type="protein sequence ID" value="SEJ65946.1"/>
    <property type="molecule type" value="Genomic_DNA"/>
</dbReference>
<sequence length="297" mass="34048">MPATKFICPNGTRIPIEDCLKFCPQKERCLFLPTLRAIAISVDRGIKEPTVTELISGVRETYLKKTTEYAVVPQSVLYALHGQAVHTIHEGFTQGDILSEIRLKDKITSGKFDLYGKILDEEEGVLGDLKVTSSFKLMKALGIYKVRVATGGIYKTGLKKGQMKYHNELRYDGVKHVLDWGIQLNYYRMLLEKEGFEVQRMFIQAMCRDNNLRIAAERGIDQSVYIIPIKKIGNHWMERYFTKKAALLQSAMQMKKLPPICSSKERWHDRKCLDYCDAGENCPYGQRVRLAKEKQVS</sequence>
<keyword evidence="2" id="KW-1185">Reference proteome</keyword>
<protein>
    <recommendedName>
        <fullName evidence="3">PD-(D/E)XK nuclease superfamily protein</fullName>
    </recommendedName>
</protein>
<dbReference type="AlphaFoldDB" id="A0A1H7AM05"/>
<dbReference type="RefSeq" id="WP_091832380.1">
    <property type="nucleotide sequence ID" value="NZ_FNZK01000013.1"/>
</dbReference>
<evidence type="ECO:0008006" key="3">
    <source>
        <dbReference type="Google" id="ProtNLM"/>
    </source>
</evidence>